<dbReference type="Pfam" id="PF16452">
    <property type="entry name" value="Phage_CI_C"/>
    <property type="match status" value="1"/>
</dbReference>
<dbReference type="InterPro" id="IPR032499">
    <property type="entry name" value="Phage_CI_C"/>
</dbReference>
<evidence type="ECO:0000313" key="3">
    <source>
        <dbReference type="EMBL" id="RKO77213.1"/>
    </source>
</evidence>
<feature type="domain" description="Bacteriophage CI repressor C-terminal" evidence="2">
    <location>
        <begin position="94"/>
        <end position="192"/>
    </location>
</feature>
<feature type="domain" description="Bacteriophage CI repressor N-terminal" evidence="1">
    <location>
        <begin position="20"/>
        <end position="83"/>
    </location>
</feature>
<dbReference type="Pfam" id="PF07022">
    <property type="entry name" value="Phage_CI_repr"/>
    <property type="match status" value="1"/>
</dbReference>
<accession>A0A8B3G1N8</accession>
<dbReference type="Proteomes" id="UP000269665">
    <property type="component" value="Unassembled WGS sequence"/>
</dbReference>
<comment type="caution">
    <text evidence="3">The sequence shown here is derived from an EMBL/GenBank/DDBJ whole genome shotgun (WGS) entry which is preliminary data.</text>
</comment>
<dbReference type="EMBL" id="PSZG01000001">
    <property type="protein sequence ID" value="RKO77213.1"/>
    <property type="molecule type" value="Genomic_DNA"/>
</dbReference>
<dbReference type="InterPro" id="IPR010982">
    <property type="entry name" value="Lambda_DNA-bd_dom_sf"/>
</dbReference>
<organism evidence="3 4">
    <name type="scientific">Pectobacterium parmentieri</name>
    <dbReference type="NCBI Taxonomy" id="1905730"/>
    <lineage>
        <taxon>Bacteria</taxon>
        <taxon>Pseudomonadati</taxon>
        <taxon>Pseudomonadota</taxon>
        <taxon>Gammaproteobacteria</taxon>
        <taxon>Enterobacterales</taxon>
        <taxon>Pectobacteriaceae</taxon>
        <taxon>Pectobacterium</taxon>
    </lineage>
</organism>
<dbReference type="InterPro" id="IPR010744">
    <property type="entry name" value="Phage_CI_N"/>
</dbReference>
<dbReference type="AlphaFoldDB" id="A0A8B3G1N8"/>
<reference evidence="3 4" key="1">
    <citation type="journal article" date="2018" name="BMC Genomics">
        <title>High genomic variability in the plant pathogenic bacterium Pectobacterium parmentieri deciphered from de novo assembled complete genomes.</title>
        <authorList>
            <person name="Zoledowska S."/>
            <person name="Motyka-Pomagruk A."/>
            <person name="Sledz W."/>
            <person name="Mengoni A."/>
            <person name="Lojkowska E."/>
        </authorList>
    </citation>
    <scope>NUCLEOTIDE SEQUENCE [LARGE SCALE GENOMIC DNA]</scope>
    <source>
        <strain evidence="3 4">IFB5626</strain>
    </source>
</reference>
<sequence>MSNNKISTEIKLTPHEGGREAISRLIEAYGYTSRQQLCDHLGISKSTLANRFLRDTFPFDWVILCSIETKASLTWLMTGNGPAFDPKESDVERINNIKLIDGITHPASYTLFDLSFLKKDLKKPIQLIDVNNKYILETSFTDINDGLWLVEIDGITSLKKISRIPNKKIRISDEQITFECDIDDIKAIGRVAMTISYS</sequence>
<dbReference type="GO" id="GO:0045892">
    <property type="term" value="P:negative regulation of DNA-templated transcription"/>
    <property type="evidence" value="ECO:0007669"/>
    <property type="project" value="InterPro"/>
</dbReference>
<dbReference type="RefSeq" id="WP_121331532.1">
    <property type="nucleotide sequence ID" value="NZ_PSZG01000001.1"/>
</dbReference>
<proteinExistence type="predicted"/>
<evidence type="ECO:0000259" key="1">
    <source>
        <dbReference type="Pfam" id="PF07022"/>
    </source>
</evidence>
<protein>
    <submittedName>
        <fullName evidence="3">Phage repressor protein</fullName>
    </submittedName>
</protein>
<evidence type="ECO:0000313" key="4">
    <source>
        <dbReference type="Proteomes" id="UP000269665"/>
    </source>
</evidence>
<name>A0A8B3G1N8_PECPM</name>
<dbReference type="GO" id="GO:0003677">
    <property type="term" value="F:DNA binding"/>
    <property type="evidence" value="ECO:0007669"/>
    <property type="project" value="InterPro"/>
</dbReference>
<dbReference type="Gene3D" id="2.10.109.10">
    <property type="entry name" value="Umud Fragment, subunit A"/>
    <property type="match status" value="1"/>
</dbReference>
<dbReference type="Gene3D" id="1.10.260.40">
    <property type="entry name" value="lambda repressor-like DNA-binding domains"/>
    <property type="match status" value="1"/>
</dbReference>
<evidence type="ECO:0000259" key="2">
    <source>
        <dbReference type="Pfam" id="PF16452"/>
    </source>
</evidence>
<dbReference type="GO" id="GO:0051259">
    <property type="term" value="P:protein complex oligomerization"/>
    <property type="evidence" value="ECO:0007669"/>
    <property type="project" value="InterPro"/>
</dbReference>
<gene>
    <name evidence="3" type="ORF">C5E00_10655</name>
</gene>